<gene>
    <name evidence="1" type="ORF">WAX78_03045</name>
</gene>
<protein>
    <submittedName>
        <fullName evidence="1">Uncharacterized protein</fullName>
    </submittedName>
</protein>
<organism evidence="1 2">
    <name type="scientific">Bacillus yunxiaonensis</name>
    <dbReference type="NCBI Taxonomy" id="3127665"/>
    <lineage>
        <taxon>Bacteria</taxon>
        <taxon>Bacillati</taxon>
        <taxon>Bacillota</taxon>
        <taxon>Bacilli</taxon>
        <taxon>Bacillales</taxon>
        <taxon>Bacillaceae</taxon>
        <taxon>Bacillus</taxon>
    </lineage>
</organism>
<dbReference type="EMBL" id="JBAWSV010000001">
    <property type="protein sequence ID" value="MEI4828435.1"/>
    <property type="molecule type" value="Genomic_DNA"/>
</dbReference>
<comment type="caution">
    <text evidence="1">The sequence shown here is derived from an EMBL/GenBank/DDBJ whole genome shotgun (WGS) entry which is preliminary data.</text>
</comment>
<proteinExistence type="predicted"/>
<dbReference type="Proteomes" id="UP001367922">
    <property type="component" value="Unassembled WGS sequence"/>
</dbReference>
<name>A0ABU8FR23_9BACI</name>
<evidence type="ECO:0000313" key="1">
    <source>
        <dbReference type="EMBL" id="MEI4828435.1"/>
    </source>
</evidence>
<reference evidence="1 2" key="1">
    <citation type="submission" date="2024-01" db="EMBL/GenBank/DDBJ databases">
        <title>Seven novel Bacillus-like species.</title>
        <authorList>
            <person name="Liu G."/>
        </authorList>
    </citation>
    <scope>NUCLEOTIDE SEQUENCE [LARGE SCALE GENOMIC DNA]</scope>
    <source>
        <strain evidence="1 2">FJAT-53711</strain>
    </source>
</reference>
<keyword evidence="2" id="KW-1185">Reference proteome</keyword>
<dbReference type="RefSeq" id="WP_336480815.1">
    <property type="nucleotide sequence ID" value="NZ_JBAWSV010000001.1"/>
</dbReference>
<sequence>MWVRKTTLTKALLESGITANVTGVTSVRTMLTGKLSNDELCPPLASPLISLIPVVEFIAAAEASDK</sequence>
<accession>A0ABU8FR23</accession>
<evidence type="ECO:0000313" key="2">
    <source>
        <dbReference type="Proteomes" id="UP001367922"/>
    </source>
</evidence>